<dbReference type="AlphaFoldDB" id="A0AAN7DS64"/>
<comment type="caution">
    <text evidence="2">The sequence shown here is derived from an EMBL/GenBank/DDBJ whole genome shotgun (WGS) entry which is preliminary data.</text>
</comment>
<sequence>MMRQKKNRGLVFQGLDYVNNQVQQLQHSIAEIEILKAGKFWREHGEKSAGDPTTDELCRDQYGIAAIATDFYSTLFTPDPTDSVTVSTLIRSIPGHLRIQGEQQESLILLIDIEDLLEDSKKTRRLSSPGPDGLPYEILERDYHVSPMQERRSGSDEKLLPSILSQF</sequence>
<evidence type="ECO:0000313" key="2">
    <source>
        <dbReference type="EMBL" id="KAK4522013.1"/>
    </source>
</evidence>
<organism evidence="2 3">
    <name type="scientific">Mucor velutinosus</name>
    <dbReference type="NCBI Taxonomy" id="708070"/>
    <lineage>
        <taxon>Eukaryota</taxon>
        <taxon>Fungi</taxon>
        <taxon>Fungi incertae sedis</taxon>
        <taxon>Mucoromycota</taxon>
        <taxon>Mucoromycotina</taxon>
        <taxon>Mucoromycetes</taxon>
        <taxon>Mucorales</taxon>
        <taxon>Mucorineae</taxon>
        <taxon>Mucoraceae</taxon>
        <taxon>Mucor</taxon>
    </lineage>
</organism>
<dbReference type="Proteomes" id="UP001304243">
    <property type="component" value="Unassembled WGS sequence"/>
</dbReference>
<proteinExistence type="predicted"/>
<accession>A0AAN7DS64</accession>
<evidence type="ECO:0000313" key="3">
    <source>
        <dbReference type="Proteomes" id="UP001304243"/>
    </source>
</evidence>
<reference evidence="2 3" key="1">
    <citation type="submission" date="2022-11" db="EMBL/GenBank/DDBJ databases">
        <title>Mucor velutinosus strain NIH1002 WGS.</title>
        <authorList>
            <person name="Subramanian P."/>
            <person name="Mullikin J.C."/>
            <person name="Segre J.A."/>
            <person name="Zelazny A.M."/>
        </authorList>
    </citation>
    <scope>NUCLEOTIDE SEQUENCE [LARGE SCALE GENOMIC DNA]</scope>
    <source>
        <strain evidence="2 3">NIH1002</strain>
    </source>
</reference>
<dbReference type="EMBL" id="JASEJX010000001">
    <property type="protein sequence ID" value="KAK4522013.1"/>
    <property type="molecule type" value="Genomic_DNA"/>
</dbReference>
<keyword evidence="3" id="KW-1185">Reference proteome</keyword>
<feature type="region of interest" description="Disordered" evidence="1">
    <location>
        <begin position="147"/>
        <end position="167"/>
    </location>
</feature>
<protein>
    <submittedName>
        <fullName evidence="2">Uncharacterized protein</fullName>
    </submittedName>
</protein>
<feature type="compositionally biased region" description="Basic and acidic residues" evidence="1">
    <location>
        <begin position="147"/>
        <end position="159"/>
    </location>
</feature>
<evidence type="ECO:0000256" key="1">
    <source>
        <dbReference type="SAM" id="MobiDB-lite"/>
    </source>
</evidence>
<dbReference type="RefSeq" id="XP_064688679.1">
    <property type="nucleotide sequence ID" value="XM_064823854.1"/>
</dbReference>
<dbReference type="GeneID" id="89948238"/>
<gene>
    <name evidence="2" type="ORF">ATC70_004552</name>
</gene>
<name>A0AAN7DS64_9FUNG</name>